<evidence type="ECO:0000313" key="3">
    <source>
        <dbReference type="Proteomes" id="UP000579647"/>
    </source>
</evidence>
<dbReference type="RefSeq" id="WP_184373208.1">
    <property type="nucleotide sequence ID" value="NZ_JACHDO010000002.1"/>
</dbReference>
<evidence type="ECO:0000256" key="1">
    <source>
        <dbReference type="SAM" id="Phobius"/>
    </source>
</evidence>
<keyword evidence="3" id="KW-1185">Reference proteome</keyword>
<gene>
    <name evidence="2" type="ORF">HNR07_007029</name>
</gene>
<accession>A0A840WFQ1</accession>
<dbReference type="Proteomes" id="UP000579647">
    <property type="component" value="Unassembled WGS sequence"/>
</dbReference>
<reference evidence="2 3" key="1">
    <citation type="submission" date="2020-08" db="EMBL/GenBank/DDBJ databases">
        <title>Sequencing the genomes of 1000 actinobacteria strains.</title>
        <authorList>
            <person name="Klenk H.-P."/>
        </authorList>
    </citation>
    <scope>NUCLEOTIDE SEQUENCE [LARGE SCALE GENOMIC DNA]</scope>
    <source>
        <strain evidence="2 3">DSM 44598</strain>
    </source>
</reference>
<evidence type="ECO:0000313" key="2">
    <source>
        <dbReference type="EMBL" id="MBB5495810.1"/>
    </source>
</evidence>
<name>A0A840WFQ1_9ACTN</name>
<dbReference type="EMBL" id="JACHDO010000002">
    <property type="protein sequence ID" value="MBB5495810.1"/>
    <property type="molecule type" value="Genomic_DNA"/>
</dbReference>
<keyword evidence="1" id="KW-0812">Transmembrane</keyword>
<sequence length="62" mass="6320">MLRGCLAQIITWGLIGAVVLWFFRAPESVAGLITGAVGLVVSGADALGAFASALTPTLTNLF</sequence>
<feature type="transmembrane region" description="Helical" evidence="1">
    <location>
        <begin position="6"/>
        <end position="23"/>
    </location>
</feature>
<comment type="caution">
    <text evidence="2">The sequence shown here is derived from an EMBL/GenBank/DDBJ whole genome shotgun (WGS) entry which is preliminary data.</text>
</comment>
<keyword evidence="1" id="KW-1133">Transmembrane helix</keyword>
<feature type="transmembrane region" description="Helical" evidence="1">
    <location>
        <begin position="30"/>
        <end position="54"/>
    </location>
</feature>
<organism evidence="2 3">
    <name type="scientific">Nocardiopsis metallicus</name>
    <dbReference type="NCBI Taxonomy" id="179819"/>
    <lineage>
        <taxon>Bacteria</taxon>
        <taxon>Bacillati</taxon>
        <taxon>Actinomycetota</taxon>
        <taxon>Actinomycetes</taxon>
        <taxon>Streptosporangiales</taxon>
        <taxon>Nocardiopsidaceae</taxon>
        <taxon>Nocardiopsis</taxon>
    </lineage>
</organism>
<dbReference type="AlphaFoldDB" id="A0A840WFQ1"/>
<protein>
    <submittedName>
        <fullName evidence="2">CHASE2 domain-containing sensor protein</fullName>
    </submittedName>
</protein>
<proteinExistence type="predicted"/>
<keyword evidence="1" id="KW-0472">Membrane</keyword>